<feature type="transmembrane region" description="Helical" evidence="8">
    <location>
        <begin position="126"/>
        <end position="146"/>
    </location>
</feature>
<dbReference type="EMBL" id="UINC01026471">
    <property type="protein sequence ID" value="SVB03982.1"/>
    <property type="molecule type" value="Genomic_DNA"/>
</dbReference>
<keyword evidence="6 8" id="KW-1133">Transmembrane helix</keyword>
<evidence type="ECO:0000256" key="6">
    <source>
        <dbReference type="ARBA" id="ARBA00022989"/>
    </source>
</evidence>
<feature type="transmembrane region" description="Helical" evidence="8">
    <location>
        <begin position="259"/>
        <end position="279"/>
    </location>
</feature>
<sequence>MSAMGPKGLFQQTLHPIFGIERMPSLYGFAGALITLSLLNFPYVLLTIRGTISQLDPAQEESSRLLGLNRLQTLIKVTLPQLRPAILSGGLLVSLYTLSDFGAVSLMRYKTFTWSIYNQYGASFDMNAAALLSVSLCVLATLVVYFESFIRGNKKYFNTSMGTLRAPRVMKLGLWQIPSQIFCLLLTIFSLGIPTSILCYWLFRGLTSGESIINVFESAGNSLILASLTLICVIAVVLPVSYLVVRYGGIFATIVEKSCFVGFALPSIAVSLSLVFLGSRIGYPIYQSMGLLVFACALLYLPTGLGSVKSSMLHISPKLEESSKTLGKSSLSTYTKITLPLLRPSILMGIAIVFL</sequence>
<feature type="transmembrane region" description="Helical" evidence="8">
    <location>
        <begin position="181"/>
        <end position="203"/>
    </location>
</feature>
<evidence type="ECO:0000256" key="4">
    <source>
        <dbReference type="ARBA" id="ARBA00022519"/>
    </source>
</evidence>
<reference evidence="10" key="1">
    <citation type="submission" date="2018-05" db="EMBL/GenBank/DDBJ databases">
        <authorList>
            <person name="Lanie J.A."/>
            <person name="Ng W.-L."/>
            <person name="Kazmierczak K.M."/>
            <person name="Andrzejewski T.M."/>
            <person name="Davidsen T.M."/>
            <person name="Wayne K.J."/>
            <person name="Tettelin H."/>
            <person name="Glass J.I."/>
            <person name="Rusch D."/>
            <person name="Podicherti R."/>
            <person name="Tsui H.-C.T."/>
            <person name="Winkler M.E."/>
        </authorList>
    </citation>
    <scope>NUCLEOTIDE SEQUENCE</scope>
</reference>
<proteinExistence type="predicted"/>
<keyword evidence="4" id="KW-0997">Cell inner membrane</keyword>
<evidence type="ECO:0000256" key="7">
    <source>
        <dbReference type="ARBA" id="ARBA00023136"/>
    </source>
</evidence>
<dbReference type="PANTHER" id="PTHR43357:SF3">
    <property type="entry name" value="FE(3+)-TRANSPORT SYSTEM PERMEASE PROTEIN FBPB 2"/>
    <property type="match status" value="1"/>
</dbReference>
<dbReference type="AlphaFoldDB" id="A0A382ASB4"/>
<evidence type="ECO:0000256" key="2">
    <source>
        <dbReference type="ARBA" id="ARBA00022448"/>
    </source>
</evidence>
<dbReference type="InterPro" id="IPR035906">
    <property type="entry name" value="MetI-like_sf"/>
</dbReference>
<keyword evidence="7 8" id="KW-0472">Membrane</keyword>
<evidence type="ECO:0000256" key="5">
    <source>
        <dbReference type="ARBA" id="ARBA00022692"/>
    </source>
</evidence>
<feature type="transmembrane region" description="Helical" evidence="8">
    <location>
        <begin position="85"/>
        <end position="106"/>
    </location>
</feature>
<dbReference type="PANTHER" id="PTHR43357">
    <property type="entry name" value="INNER MEMBRANE ABC TRANSPORTER PERMEASE PROTEIN YDCV"/>
    <property type="match status" value="1"/>
</dbReference>
<evidence type="ECO:0000313" key="10">
    <source>
        <dbReference type="EMBL" id="SVB03982.1"/>
    </source>
</evidence>
<feature type="transmembrane region" description="Helical" evidence="8">
    <location>
        <begin position="223"/>
        <end position="247"/>
    </location>
</feature>
<dbReference type="Gene3D" id="1.10.3720.10">
    <property type="entry name" value="MetI-like"/>
    <property type="match status" value="2"/>
</dbReference>
<dbReference type="GO" id="GO:0005886">
    <property type="term" value="C:plasma membrane"/>
    <property type="evidence" value="ECO:0007669"/>
    <property type="project" value="UniProtKB-SubCell"/>
</dbReference>
<accession>A0A382ASB4</accession>
<feature type="domain" description="ABC transmembrane type-1" evidence="9">
    <location>
        <begin position="219"/>
        <end position="355"/>
    </location>
</feature>
<evidence type="ECO:0000256" key="3">
    <source>
        <dbReference type="ARBA" id="ARBA00022475"/>
    </source>
</evidence>
<dbReference type="GO" id="GO:0055085">
    <property type="term" value="P:transmembrane transport"/>
    <property type="evidence" value="ECO:0007669"/>
    <property type="project" value="InterPro"/>
</dbReference>
<feature type="non-terminal residue" evidence="10">
    <location>
        <position position="355"/>
    </location>
</feature>
<protein>
    <recommendedName>
        <fullName evidence="9">ABC transmembrane type-1 domain-containing protein</fullName>
    </recommendedName>
</protein>
<keyword evidence="3" id="KW-1003">Cell membrane</keyword>
<evidence type="ECO:0000256" key="1">
    <source>
        <dbReference type="ARBA" id="ARBA00004429"/>
    </source>
</evidence>
<evidence type="ECO:0000256" key="8">
    <source>
        <dbReference type="SAM" id="Phobius"/>
    </source>
</evidence>
<feature type="domain" description="ABC transmembrane type-1" evidence="9">
    <location>
        <begin position="1"/>
        <end position="144"/>
    </location>
</feature>
<comment type="subcellular location">
    <subcellularLocation>
        <location evidence="1">Cell inner membrane</location>
        <topology evidence="1">Multi-pass membrane protein</topology>
    </subcellularLocation>
</comment>
<feature type="transmembrane region" description="Helical" evidence="8">
    <location>
        <begin position="26"/>
        <end position="46"/>
    </location>
</feature>
<gene>
    <name evidence="10" type="ORF">METZ01_LOCUS156836</name>
</gene>
<dbReference type="PROSITE" id="PS50928">
    <property type="entry name" value="ABC_TM1"/>
    <property type="match status" value="2"/>
</dbReference>
<keyword evidence="5 8" id="KW-0812">Transmembrane</keyword>
<dbReference type="CDD" id="cd06261">
    <property type="entry name" value="TM_PBP2"/>
    <property type="match status" value="2"/>
</dbReference>
<feature type="transmembrane region" description="Helical" evidence="8">
    <location>
        <begin position="285"/>
        <end position="308"/>
    </location>
</feature>
<name>A0A382ASB4_9ZZZZ</name>
<dbReference type="InterPro" id="IPR000515">
    <property type="entry name" value="MetI-like"/>
</dbReference>
<evidence type="ECO:0000259" key="9">
    <source>
        <dbReference type="PROSITE" id="PS50928"/>
    </source>
</evidence>
<organism evidence="10">
    <name type="scientific">marine metagenome</name>
    <dbReference type="NCBI Taxonomy" id="408172"/>
    <lineage>
        <taxon>unclassified sequences</taxon>
        <taxon>metagenomes</taxon>
        <taxon>ecological metagenomes</taxon>
    </lineage>
</organism>
<dbReference type="Pfam" id="PF00528">
    <property type="entry name" value="BPD_transp_1"/>
    <property type="match status" value="2"/>
</dbReference>
<keyword evidence="2" id="KW-0813">Transport</keyword>
<dbReference type="SUPFAM" id="SSF161098">
    <property type="entry name" value="MetI-like"/>
    <property type="match status" value="2"/>
</dbReference>